<comment type="subcellular location">
    <subcellularLocation>
        <location evidence="1">Cytoplasm</location>
    </subcellularLocation>
</comment>
<comment type="caution">
    <text evidence="6">The sequence shown here is derived from an EMBL/GenBank/DDBJ whole genome shotgun (WGS) entry which is preliminary data.</text>
</comment>
<dbReference type="SMART" id="SM00028">
    <property type="entry name" value="TPR"/>
    <property type="match status" value="6"/>
</dbReference>
<gene>
    <name evidence="6" type="ORF">GCM10010970_27740</name>
</gene>
<dbReference type="RefSeq" id="WP_188704948.1">
    <property type="nucleotide sequence ID" value="NZ_BMLX01000003.1"/>
</dbReference>
<accession>A0ABQ2PB58</accession>
<evidence type="ECO:0000256" key="5">
    <source>
        <dbReference type="ARBA" id="ARBA00038253"/>
    </source>
</evidence>
<name>A0ABQ2PB58_9NEIS</name>
<comment type="similarity">
    <text evidence="5">Belongs to the Rap family.</text>
</comment>
<dbReference type="EMBL" id="BMLX01000003">
    <property type="protein sequence ID" value="GGP22774.1"/>
    <property type="molecule type" value="Genomic_DNA"/>
</dbReference>
<dbReference type="Gene3D" id="1.25.40.10">
    <property type="entry name" value="Tetratricopeptide repeat domain"/>
    <property type="match status" value="3"/>
</dbReference>
<keyword evidence="7" id="KW-1185">Reference proteome</keyword>
<dbReference type="Proteomes" id="UP000637267">
    <property type="component" value="Unassembled WGS sequence"/>
</dbReference>
<evidence type="ECO:0000256" key="1">
    <source>
        <dbReference type="ARBA" id="ARBA00004496"/>
    </source>
</evidence>
<dbReference type="InterPro" id="IPR051476">
    <property type="entry name" value="Bac_ResReg_Asp_Phosphatase"/>
</dbReference>
<reference evidence="7" key="1">
    <citation type="journal article" date="2019" name="Int. J. Syst. Evol. Microbiol.">
        <title>The Global Catalogue of Microorganisms (GCM) 10K type strain sequencing project: providing services to taxonomists for standard genome sequencing and annotation.</title>
        <authorList>
            <consortium name="The Broad Institute Genomics Platform"/>
            <consortium name="The Broad Institute Genome Sequencing Center for Infectious Disease"/>
            <person name="Wu L."/>
            <person name="Ma J."/>
        </authorList>
    </citation>
    <scope>NUCLEOTIDE SEQUENCE [LARGE SCALE GENOMIC DNA]</scope>
    <source>
        <strain evidence="7">CGMCC 1.8859</strain>
    </source>
</reference>
<dbReference type="SUPFAM" id="SSF48452">
    <property type="entry name" value="TPR-like"/>
    <property type="match status" value="2"/>
</dbReference>
<evidence type="ECO:0000256" key="3">
    <source>
        <dbReference type="ARBA" id="ARBA00022737"/>
    </source>
</evidence>
<dbReference type="PANTHER" id="PTHR46630">
    <property type="entry name" value="TETRATRICOPEPTIDE REPEAT PROTEIN 29"/>
    <property type="match status" value="1"/>
</dbReference>
<dbReference type="InterPro" id="IPR011990">
    <property type="entry name" value="TPR-like_helical_dom_sf"/>
</dbReference>
<dbReference type="InterPro" id="IPR019734">
    <property type="entry name" value="TPR_rpt"/>
</dbReference>
<evidence type="ECO:0000256" key="4">
    <source>
        <dbReference type="ARBA" id="ARBA00022803"/>
    </source>
</evidence>
<dbReference type="Pfam" id="PF13374">
    <property type="entry name" value="TPR_10"/>
    <property type="match status" value="1"/>
</dbReference>
<sequence>MQSSKLADIAALIGESERLTYADADESLRLAQEAVRQIVPGTDALLAVRALQRCATMQLIFGQMHEGQASLLKALTIAEKEDFDAIRGEIMQDMAAVYYTIGEYDDAIDYWSDCLDPANTEFTTETRVHSHIGLGQIYFAHENYEMALSHHRRAQRMAGTTLPEVLRCRVLINVATDCLRLEKLDDAEEALTEGLTLAQSAGQKEYQEEICVYSATVAMDRGDLATAGQWLTRAESIEHVCLWGQNLRLLARGRLHVINGEFEAAHKVLHKALDLAGEMGISHKAYQAHHLLAQTYTHQGRVAEAEHHHKRYLEIFNRIVRPGTYSRLQQLETRIGDI</sequence>
<keyword evidence="4" id="KW-0802">TPR repeat</keyword>
<evidence type="ECO:0000313" key="6">
    <source>
        <dbReference type="EMBL" id="GGP22774.1"/>
    </source>
</evidence>
<keyword evidence="3" id="KW-0677">Repeat</keyword>
<proteinExistence type="inferred from homology"/>
<organism evidence="6 7">
    <name type="scientific">Silvimonas iriomotensis</name>
    <dbReference type="NCBI Taxonomy" id="449662"/>
    <lineage>
        <taxon>Bacteria</taxon>
        <taxon>Pseudomonadati</taxon>
        <taxon>Pseudomonadota</taxon>
        <taxon>Betaproteobacteria</taxon>
        <taxon>Neisseriales</taxon>
        <taxon>Chitinibacteraceae</taxon>
        <taxon>Silvimonas</taxon>
    </lineage>
</organism>
<evidence type="ECO:0000256" key="2">
    <source>
        <dbReference type="ARBA" id="ARBA00022490"/>
    </source>
</evidence>
<dbReference type="PANTHER" id="PTHR46630:SF1">
    <property type="entry name" value="TETRATRICOPEPTIDE REPEAT PROTEIN 29"/>
    <property type="match status" value="1"/>
</dbReference>
<evidence type="ECO:0008006" key="8">
    <source>
        <dbReference type="Google" id="ProtNLM"/>
    </source>
</evidence>
<protein>
    <recommendedName>
        <fullName evidence="8">MalT-like TPR region domain-containing protein</fullName>
    </recommendedName>
</protein>
<keyword evidence="2" id="KW-0963">Cytoplasm</keyword>
<evidence type="ECO:0000313" key="7">
    <source>
        <dbReference type="Proteomes" id="UP000637267"/>
    </source>
</evidence>